<feature type="compositionally biased region" description="Basic and acidic residues" evidence="1">
    <location>
        <begin position="136"/>
        <end position="175"/>
    </location>
</feature>
<dbReference type="EMBL" id="CAJPDT010000085">
    <property type="protein sequence ID" value="CAF9935605.1"/>
    <property type="molecule type" value="Genomic_DNA"/>
</dbReference>
<feature type="region of interest" description="Disordered" evidence="1">
    <location>
        <begin position="105"/>
        <end position="124"/>
    </location>
</feature>
<proteinExistence type="predicted"/>
<dbReference type="InterPro" id="IPR014025">
    <property type="entry name" value="Glutaredoxin_subgr"/>
</dbReference>
<dbReference type="PANTHER" id="PTHR45694:SF5">
    <property type="entry name" value="GLUTAREDOXIN 2"/>
    <property type="match status" value="1"/>
</dbReference>
<feature type="domain" description="Glutaredoxin" evidence="2">
    <location>
        <begin position="191"/>
        <end position="256"/>
    </location>
</feature>
<dbReference type="Pfam" id="PF00462">
    <property type="entry name" value="Glutaredoxin"/>
    <property type="match status" value="1"/>
</dbReference>
<keyword evidence="4" id="KW-1185">Reference proteome</keyword>
<dbReference type="GO" id="GO:0000324">
    <property type="term" value="C:fungal-type vacuole"/>
    <property type="evidence" value="ECO:0007669"/>
    <property type="project" value="TreeGrafter"/>
</dbReference>
<dbReference type="InterPro" id="IPR002109">
    <property type="entry name" value="Glutaredoxin"/>
</dbReference>
<dbReference type="GO" id="GO:0034599">
    <property type="term" value="P:cellular response to oxidative stress"/>
    <property type="evidence" value="ECO:0007669"/>
    <property type="project" value="TreeGrafter"/>
</dbReference>
<reference evidence="3" key="1">
    <citation type="submission" date="2021-03" db="EMBL/GenBank/DDBJ databases">
        <authorList>
            <person name="Tagirdzhanova G."/>
        </authorList>
    </citation>
    <scope>NUCLEOTIDE SEQUENCE</scope>
</reference>
<dbReference type="PROSITE" id="PS51354">
    <property type="entry name" value="GLUTAREDOXIN_2"/>
    <property type="match status" value="1"/>
</dbReference>
<name>A0A8H3IVP5_9LECA</name>
<dbReference type="GO" id="GO:0005801">
    <property type="term" value="C:cis-Golgi network"/>
    <property type="evidence" value="ECO:0007669"/>
    <property type="project" value="TreeGrafter"/>
</dbReference>
<dbReference type="OrthoDB" id="423313at2759"/>
<comment type="caution">
    <text evidence="3">The sequence shown here is derived from an EMBL/GenBank/DDBJ whole genome shotgun (WGS) entry which is preliminary data.</text>
</comment>
<gene>
    <name evidence="3" type="ORF">IMSHALPRED_010285</name>
</gene>
<dbReference type="InterPro" id="IPR036249">
    <property type="entry name" value="Thioredoxin-like_sf"/>
</dbReference>
<organism evidence="3 4">
    <name type="scientific">Imshaugia aleurites</name>
    <dbReference type="NCBI Taxonomy" id="172621"/>
    <lineage>
        <taxon>Eukaryota</taxon>
        <taxon>Fungi</taxon>
        <taxon>Dikarya</taxon>
        <taxon>Ascomycota</taxon>
        <taxon>Pezizomycotina</taxon>
        <taxon>Lecanoromycetes</taxon>
        <taxon>OSLEUM clade</taxon>
        <taxon>Lecanoromycetidae</taxon>
        <taxon>Lecanorales</taxon>
        <taxon>Lecanorineae</taxon>
        <taxon>Parmeliaceae</taxon>
        <taxon>Imshaugia</taxon>
    </lineage>
</organism>
<sequence>MPSTRRVKVLAAALAVAVCTILYLSVRRLALPRLEFNDSSSQDFYSRTVAALDKKQASDQEVAQKLHDIKDAAKAQEPVVPTTPRKPVAATIEDAKPIEVEVSAHAEAQDSENPTKGKGDDDAKSVAGRKTMLKGGETKDLHSGKEAPIAVDREKEKYPAGKKVEKEEKVESAEDHEVEMELNSILKKGPIIIFSKSYCPFSAKAKRILLEKYTIVPAPYVVELDTHPLGPGLQAALAKSTGRRTVPNVLVSGRSIGGGDDIEALDAGGGLIEKVKGMAGKRIMEAKLTEAQ</sequence>
<dbReference type="CDD" id="cd03419">
    <property type="entry name" value="GRX_GRXh_1_2_like"/>
    <property type="match status" value="1"/>
</dbReference>
<evidence type="ECO:0000256" key="1">
    <source>
        <dbReference type="SAM" id="MobiDB-lite"/>
    </source>
</evidence>
<feature type="region of interest" description="Disordered" evidence="1">
    <location>
        <begin position="132"/>
        <end position="175"/>
    </location>
</feature>
<dbReference type="GO" id="GO:0005796">
    <property type="term" value="C:Golgi lumen"/>
    <property type="evidence" value="ECO:0007669"/>
    <property type="project" value="TreeGrafter"/>
</dbReference>
<evidence type="ECO:0000259" key="2">
    <source>
        <dbReference type="Pfam" id="PF00462"/>
    </source>
</evidence>
<dbReference type="Gene3D" id="3.40.30.10">
    <property type="entry name" value="Glutaredoxin"/>
    <property type="match status" value="1"/>
</dbReference>
<dbReference type="SUPFAM" id="SSF52833">
    <property type="entry name" value="Thioredoxin-like"/>
    <property type="match status" value="1"/>
</dbReference>
<protein>
    <recommendedName>
        <fullName evidence="2">Glutaredoxin domain-containing protein</fullName>
    </recommendedName>
</protein>
<accession>A0A8H3IVP5</accession>
<dbReference type="PRINTS" id="PR00160">
    <property type="entry name" value="GLUTAREDOXIN"/>
</dbReference>
<dbReference type="Proteomes" id="UP000664534">
    <property type="component" value="Unassembled WGS sequence"/>
</dbReference>
<dbReference type="AlphaFoldDB" id="A0A8H3IVP5"/>
<evidence type="ECO:0000313" key="3">
    <source>
        <dbReference type="EMBL" id="CAF9935605.1"/>
    </source>
</evidence>
<dbReference type="PANTHER" id="PTHR45694">
    <property type="entry name" value="GLUTAREDOXIN 2"/>
    <property type="match status" value="1"/>
</dbReference>
<evidence type="ECO:0000313" key="4">
    <source>
        <dbReference type="Proteomes" id="UP000664534"/>
    </source>
</evidence>
<dbReference type="GO" id="GO:0015038">
    <property type="term" value="F:glutathione disulfide oxidoreductase activity"/>
    <property type="evidence" value="ECO:0007669"/>
    <property type="project" value="TreeGrafter"/>
</dbReference>